<dbReference type="RefSeq" id="WP_307556441.1">
    <property type="nucleotide sequence ID" value="NZ_JAUSQU010000001.1"/>
</dbReference>
<dbReference type="PANTHER" id="PTHR43818:SF11">
    <property type="entry name" value="BCDNA.GH03377"/>
    <property type="match status" value="1"/>
</dbReference>
<dbReference type="Proteomes" id="UP001225356">
    <property type="component" value="Unassembled WGS sequence"/>
</dbReference>
<dbReference type="InterPro" id="IPR000683">
    <property type="entry name" value="Gfo/Idh/MocA-like_OxRdtase_N"/>
</dbReference>
<keyword evidence="1" id="KW-0560">Oxidoreductase</keyword>
<evidence type="ECO:0000256" key="1">
    <source>
        <dbReference type="ARBA" id="ARBA00023002"/>
    </source>
</evidence>
<dbReference type="Gene3D" id="3.30.360.10">
    <property type="entry name" value="Dihydrodipicolinate Reductase, domain 2"/>
    <property type="match status" value="1"/>
</dbReference>
<evidence type="ECO:0000313" key="5">
    <source>
        <dbReference type="Proteomes" id="UP001225356"/>
    </source>
</evidence>
<reference evidence="4 5" key="1">
    <citation type="submission" date="2023-07" db="EMBL/GenBank/DDBJ databases">
        <title>Sequencing the genomes of 1000 actinobacteria strains.</title>
        <authorList>
            <person name="Klenk H.-P."/>
        </authorList>
    </citation>
    <scope>NUCLEOTIDE SEQUENCE [LARGE SCALE GENOMIC DNA]</scope>
    <source>
        <strain evidence="4 5">DSM 46740</strain>
    </source>
</reference>
<evidence type="ECO:0000313" key="4">
    <source>
        <dbReference type="EMBL" id="MDP9842543.1"/>
    </source>
</evidence>
<sequence length="372" mass="39198">MTADTVRVGIIGANPDRGWAARAHIPALRALPDFEITAVGTSREASAREAARRFGVLHAFTDPRRLAAHPEVDLVVITVKVPFHFELIQAALDAGKHVYCEWPLARTTEEAAVLAGAARDAGVYATIGLQARHSPVIGYARELIAGGYVGRVTAATIYAARAKGAGGLLPTGFEYTVDRANAAGTLEVAGGHTLDALEHLLGGITELSAGLSIRRSRQTVPETGETLEVTSPDQIVLHATLAGGAVVSAHIHDAKATDGRTRFEITGTEGDLAIVSGAGGPGGIQMSELRLLGAQGVGGSWQELPAPDRYRWIPGAAHGIEVFNVAQTYARIADDLRTGARTTPDFDDGLRLHRLLDTVRLSAETGTRRSVP</sequence>
<evidence type="ECO:0000259" key="2">
    <source>
        <dbReference type="Pfam" id="PF01408"/>
    </source>
</evidence>
<feature type="domain" description="Gal80p-like C-terminal" evidence="3">
    <location>
        <begin position="135"/>
        <end position="274"/>
    </location>
</feature>
<proteinExistence type="predicted"/>
<accession>A0ABT9Q722</accession>
<dbReference type="InterPro" id="IPR036291">
    <property type="entry name" value="NAD(P)-bd_dom_sf"/>
</dbReference>
<dbReference type="Pfam" id="PF01408">
    <property type="entry name" value="GFO_IDH_MocA"/>
    <property type="match status" value="1"/>
</dbReference>
<gene>
    <name evidence="4" type="ORF">J2853_001754</name>
</gene>
<dbReference type="SUPFAM" id="SSF51735">
    <property type="entry name" value="NAD(P)-binding Rossmann-fold domains"/>
    <property type="match status" value="1"/>
</dbReference>
<evidence type="ECO:0000259" key="3">
    <source>
        <dbReference type="Pfam" id="PF22685"/>
    </source>
</evidence>
<dbReference type="Pfam" id="PF22685">
    <property type="entry name" value="Gal80p_C-like"/>
    <property type="match status" value="1"/>
</dbReference>
<dbReference type="EMBL" id="JAUSQU010000001">
    <property type="protein sequence ID" value="MDP9842543.1"/>
    <property type="molecule type" value="Genomic_DNA"/>
</dbReference>
<organism evidence="4 5">
    <name type="scientific">Streptosporangium lutulentum</name>
    <dbReference type="NCBI Taxonomy" id="1461250"/>
    <lineage>
        <taxon>Bacteria</taxon>
        <taxon>Bacillati</taxon>
        <taxon>Actinomycetota</taxon>
        <taxon>Actinomycetes</taxon>
        <taxon>Streptosporangiales</taxon>
        <taxon>Streptosporangiaceae</taxon>
        <taxon>Streptosporangium</taxon>
    </lineage>
</organism>
<dbReference type="InterPro" id="IPR055080">
    <property type="entry name" value="Gal80p-like_C"/>
</dbReference>
<dbReference type="Gene3D" id="3.40.50.720">
    <property type="entry name" value="NAD(P)-binding Rossmann-like Domain"/>
    <property type="match status" value="1"/>
</dbReference>
<feature type="domain" description="Gfo/Idh/MocA-like oxidoreductase N-terminal" evidence="2">
    <location>
        <begin position="6"/>
        <end position="127"/>
    </location>
</feature>
<protein>
    <submittedName>
        <fullName evidence="4">Dehydrogenase</fullName>
    </submittedName>
</protein>
<dbReference type="PANTHER" id="PTHR43818">
    <property type="entry name" value="BCDNA.GH03377"/>
    <property type="match status" value="1"/>
</dbReference>
<comment type="caution">
    <text evidence="4">The sequence shown here is derived from an EMBL/GenBank/DDBJ whole genome shotgun (WGS) entry which is preliminary data.</text>
</comment>
<dbReference type="InterPro" id="IPR050463">
    <property type="entry name" value="Gfo/Idh/MocA_oxidrdct_glycsds"/>
</dbReference>
<name>A0ABT9Q722_9ACTN</name>
<dbReference type="SUPFAM" id="SSF55347">
    <property type="entry name" value="Glyceraldehyde-3-phosphate dehydrogenase-like, C-terminal domain"/>
    <property type="match status" value="1"/>
</dbReference>
<keyword evidence="5" id="KW-1185">Reference proteome</keyword>